<reference evidence="5 6" key="1">
    <citation type="submission" date="2021-11" db="EMBL/GenBank/DDBJ databases">
        <authorList>
            <person name="Liang Q."/>
            <person name="Mou H."/>
            <person name="Liu Z."/>
        </authorList>
    </citation>
    <scope>NUCLEOTIDE SEQUENCE [LARGE SCALE GENOMIC DNA]</scope>
    <source>
        <strain evidence="5 6">CHU3</strain>
    </source>
</reference>
<keyword evidence="2" id="KW-0223">Dioxygenase</keyword>
<dbReference type="InterPro" id="IPR044862">
    <property type="entry name" value="Pro_4_hyd_alph_FE2OG_OXY"/>
</dbReference>
<comment type="caution">
    <text evidence="5">The sequence shown here is derived from an EMBL/GenBank/DDBJ whole genome shotgun (WGS) entry which is preliminary data.</text>
</comment>
<protein>
    <submittedName>
        <fullName evidence="5">2OG-Fe(II) oxygenase</fullName>
    </submittedName>
</protein>
<dbReference type="RefSeq" id="WP_263573938.1">
    <property type="nucleotide sequence ID" value="NZ_JAJIRN010000015.1"/>
</dbReference>
<dbReference type="PANTHER" id="PTHR12117:SF0">
    <property type="entry name" value="PROLYL 3-HYDROXYLASE OGFOD1"/>
    <property type="match status" value="1"/>
</dbReference>
<comment type="cofactor">
    <cofactor evidence="1">
        <name>L-ascorbate</name>
        <dbReference type="ChEBI" id="CHEBI:38290"/>
    </cofactor>
</comment>
<dbReference type="EMBL" id="JAJIRN010000015">
    <property type="protein sequence ID" value="MCV2371358.1"/>
    <property type="molecule type" value="Genomic_DNA"/>
</dbReference>
<dbReference type="Gene3D" id="2.60.120.620">
    <property type="entry name" value="q2cbj1_9rhob like domain"/>
    <property type="match status" value="1"/>
</dbReference>
<evidence type="ECO:0000256" key="2">
    <source>
        <dbReference type="ARBA" id="ARBA00022964"/>
    </source>
</evidence>
<sequence>MIPDFDKSKLQRQPFTYGVVPSALRNEDSLALLEWLEADAPWQLRVASFYEQFEFSILDAELPGHLQSLFCSESLAALKNCIENVFDADLDDRIDITVHKLVRGQRIRIHNDYIPGRETHRLLIQLNRGWQDSNGGALIFFNSQRADDIHRIFRPLHNTGVLFEISQNSLHAVSPIMDGERYTLVLSFYKNGHAECENPPSTSSAA</sequence>
<proteinExistence type="predicted"/>
<dbReference type="NCBIfam" id="NF041706">
    <property type="entry name" value="2OG_matur_YhhC"/>
    <property type="match status" value="1"/>
</dbReference>
<evidence type="ECO:0000313" key="6">
    <source>
        <dbReference type="Proteomes" id="UP001209701"/>
    </source>
</evidence>
<name>A0ABT2YMR0_9BURK</name>
<accession>A0ABT2YMR0</accession>
<dbReference type="InterPro" id="IPR006620">
    <property type="entry name" value="Pro_4_hyd_alph"/>
</dbReference>
<dbReference type="InterPro" id="IPR051842">
    <property type="entry name" value="uS12_prolyl_hydroxylase"/>
</dbReference>
<dbReference type="Pfam" id="PF13640">
    <property type="entry name" value="2OG-FeII_Oxy_3"/>
    <property type="match status" value="1"/>
</dbReference>
<gene>
    <name evidence="5" type="ORF">LNV07_24980</name>
</gene>
<evidence type="ECO:0000256" key="3">
    <source>
        <dbReference type="ARBA" id="ARBA00023002"/>
    </source>
</evidence>
<keyword evidence="3" id="KW-0560">Oxidoreductase</keyword>
<keyword evidence="6" id="KW-1185">Reference proteome</keyword>
<evidence type="ECO:0000259" key="4">
    <source>
        <dbReference type="SMART" id="SM00702"/>
    </source>
</evidence>
<dbReference type="PANTHER" id="PTHR12117">
    <property type="entry name" value="HISTONE ACETYLTRANSFERASE COMPLEX"/>
    <property type="match status" value="1"/>
</dbReference>
<evidence type="ECO:0000256" key="1">
    <source>
        <dbReference type="ARBA" id="ARBA00001961"/>
    </source>
</evidence>
<organism evidence="5 6">
    <name type="scientific">Roseateles oligotrophus</name>
    <dbReference type="NCBI Taxonomy" id="1769250"/>
    <lineage>
        <taxon>Bacteria</taxon>
        <taxon>Pseudomonadati</taxon>
        <taxon>Pseudomonadota</taxon>
        <taxon>Betaproteobacteria</taxon>
        <taxon>Burkholderiales</taxon>
        <taxon>Sphaerotilaceae</taxon>
        <taxon>Roseateles</taxon>
    </lineage>
</organism>
<feature type="domain" description="Prolyl 4-hydroxylase alpha subunit" evidence="4">
    <location>
        <begin position="7"/>
        <end position="189"/>
    </location>
</feature>
<dbReference type="SMART" id="SM00702">
    <property type="entry name" value="P4Hc"/>
    <property type="match status" value="1"/>
</dbReference>
<evidence type="ECO:0000313" key="5">
    <source>
        <dbReference type="EMBL" id="MCV2371358.1"/>
    </source>
</evidence>
<dbReference type="Proteomes" id="UP001209701">
    <property type="component" value="Unassembled WGS sequence"/>
</dbReference>